<dbReference type="PROSITE" id="PS50176">
    <property type="entry name" value="ARM_REPEAT"/>
    <property type="match status" value="3"/>
</dbReference>
<dbReference type="EMBL" id="KB532911">
    <property type="protein sequence ID" value="EMP34287.1"/>
    <property type="molecule type" value="Genomic_DNA"/>
</dbReference>
<evidence type="ECO:0000256" key="3">
    <source>
        <dbReference type="ARBA" id="ARBA00022448"/>
    </source>
</evidence>
<keyword evidence="6" id="KW-0862">Zinc</keyword>
<keyword evidence="3" id="KW-0813">Transport</keyword>
<feature type="region of interest" description="Disordered" evidence="10">
    <location>
        <begin position="1"/>
        <end position="33"/>
    </location>
</feature>
<keyword evidence="4" id="KW-0479">Metal-binding</keyword>
<feature type="repeat" description="ARM" evidence="9">
    <location>
        <begin position="254"/>
        <end position="285"/>
    </location>
</feature>
<feature type="compositionally biased region" description="Polar residues" evidence="10">
    <location>
        <begin position="19"/>
        <end position="29"/>
    </location>
</feature>
<evidence type="ECO:0000256" key="7">
    <source>
        <dbReference type="ARBA" id="ARBA00022927"/>
    </source>
</evidence>
<evidence type="ECO:0000256" key="9">
    <source>
        <dbReference type="PROSITE-ProRule" id="PRU00259"/>
    </source>
</evidence>
<dbReference type="PANTHER" id="PTHR23316">
    <property type="entry name" value="IMPORTIN ALPHA"/>
    <property type="match status" value="1"/>
</dbReference>
<sequence length="672" mass="75346">MSELPEELGEEQEAEVEEITSQTNFSSSSPDERVMTPPLSLAGSVYAFTIFDLIINSYVQFEAAWVLTNIASGNSLQTRIVIQAGAVPIFIELLSSEFEDVQEQAVWALGNIAGDSTMCRDYVLDCNILPTLLQLLSKQNRLTMTRNAVWALSNLCRGKNPPPDFAKVAPCLSVLSWLLFVNDTDVLADACWALSYLSDGPNDKIQAVIDAGVCRRLVELLMHCDYKVVSPALRAVGNIVTGDDIQTQVILNCSALQSLLHLLSSPKESIKKEACWTISNITAGNRAQIQTVIDAHIFPALINILQTAEFRTRKEAAWAITNATSGGSAEQIKYLVELGCIKPLCDLLTVMDSKIVQVALNGLENILRLGEQEAKRSGTGINPYCALIEEAYGIWPCTGNCSEPQWCMTLLSDNGDLITPMLQAPPEENKLPDKEQEVTLELRPVTKEAMVLEQLQHIVCPYSEDLFGDSPMEQYPAELVSEQVPEPGLDKIEFLQSHENQDIYQKAFDLIEHYFGSEDEDSSIAPQVDLSQQQYIFQQSLEDTRYLQPDWAMGHVLWMIILLLKTCRDRFLELFYMYNEDGYQSHCTVCCEDKELRLVSKASCCRCFCVECLEVLVGQGTSAKAKEQEPWSCYMCQPQKCYGVLQRQPDWNVWLQDFFTSNKGQEYDAPKM</sequence>
<dbReference type="PROSITE" id="PS51533">
    <property type="entry name" value="ADD"/>
    <property type="match status" value="1"/>
</dbReference>
<dbReference type="STRING" id="8469.M7C1L3"/>
<accession>M7C1L3</accession>
<feature type="compositionally biased region" description="Acidic residues" evidence="10">
    <location>
        <begin position="1"/>
        <end position="18"/>
    </location>
</feature>
<name>M7C1L3_CHEMY</name>
<evidence type="ECO:0000313" key="13">
    <source>
        <dbReference type="Proteomes" id="UP000031443"/>
    </source>
</evidence>
<keyword evidence="5" id="KW-0863">Zinc-finger</keyword>
<dbReference type="Gene3D" id="1.25.10.10">
    <property type="entry name" value="Leucine-rich Repeat Variant"/>
    <property type="match status" value="2"/>
</dbReference>
<dbReference type="Pfam" id="PF21255">
    <property type="entry name" value="DNMT3_ADD_GATA1-like"/>
    <property type="match status" value="1"/>
</dbReference>
<organism evidence="12 13">
    <name type="scientific">Chelonia mydas</name>
    <name type="common">Green sea-turtle</name>
    <name type="synonym">Chelonia agassizi</name>
    <dbReference type="NCBI Taxonomy" id="8469"/>
    <lineage>
        <taxon>Eukaryota</taxon>
        <taxon>Metazoa</taxon>
        <taxon>Chordata</taxon>
        <taxon>Craniata</taxon>
        <taxon>Vertebrata</taxon>
        <taxon>Euteleostomi</taxon>
        <taxon>Archelosauria</taxon>
        <taxon>Testudinata</taxon>
        <taxon>Testudines</taxon>
        <taxon>Cryptodira</taxon>
        <taxon>Durocryptodira</taxon>
        <taxon>Americhelydia</taxon>
        <taxon>Chelonioidea</taxon>
        <taxon>Cheloniidae</taxon>
        <taxon>Chelonia</taxon>
    </lineage>
</organism>
<dbReference type="FunFam" id="1.25.10.10:FF:000013">
    <property type="entry name" value="Importin subunit alpha"/>
    <property type="match status" value="1"/>
</dbReference>
<dbReference type="SUPFAM" id="SSF48371">
    <property type="entry name" value="ARM repeat"/>
    <property type="match status" value="1"/>
</dbReference>
<comment type="subcellular location">
    <subcellularLocation>
        <location evidence="1">Nucleus</location>
    </subcellularLocation>
</comment>
<dbReference type="Proteomes" id="UP000031443">
    <property type="component" value="Unassembled WGS sequence"/>
</dbReference>
<reference evidence="13" key="1">
    <citation type="journal article" date="2013" name="Nat. Genet.">
        <title>The draft genomes of soft-shell turtle and green sea turtle yield insights into the development and evolution of the turtle-specific body plan.</title>
        <authorList>
            <person name="Wang Z."/>
            <person name="Pascual-Anaya J."/>
            <person name="Zadissa A."/>
            <person name="Li W."/>
            <person name="Niimura Y."/>
            <person name="Huang Z."/>
            <person name="Li C."/>
            <person name="White S."/>
            <person name="Xiong Z."/>
            <person name="Fang D."/>
            <person name="Wang B."/>
            <person name="Ming Y."/>
            <person name="Chen Y."/>
            <person name="Zheng Y."/>
            <person name="Kuraku S."/>
            <person name="Pignatelli M."/>
            <person name="Herrero J."/>
            <person name="Beal K."/>
            <person name="Nozawa M."/>
            <person name="Li Q."/>
            <person name="Wang J."/>
            <person name="Zhang H."/>
            <person name="Yu L."/>
            <person name="Shigenobu S."/>
            <person name="Wang J."/>
            <person name="Liu J."/>
            <person name="Flicek P."/>
            <person name="Searle S."/>
            <person name="Wang J."/>
            <person name="Kuratani S."/>
            <person name="Yin Y."/>
            <person name="Aken B."/>
            <person name="Zhang G."/>
            <person name="Irie N."/>
        </authorList>
    </citation>
    <scope>NUCLEOTIDE SEQUENCE [LARGE SCALE GENOMIC DNA]</scope>
</reference>
<dbReference type="GO" id="GO:0015031">
    <property type="term" value="P:protein transport"/>
    <property type="evidence" value="ECO:0007669"/>
    <property type="project" value="UniProtKB-KW"/>
</dbReference>
<keyword evidence="7" id="KW-0653">Protein transport</keyword>
<dbReference type="SMART" id="SM00185">
    <property type="entry name" value="ARM"/>
    <property type="match status" value="7"/>
</dbReference>
<dbReference type="InterPro" id="IPR032413">
    <property type="entry name" value="Arm_3"/>
</dbReference>
<proteinExistence type="inferred from homology"/>
<evidence type="ECO:0000256" key="2">
    <source>
        <dbReference type="ARBA" id="ARBA00010394"/>
    </source>
</evidence>
<dbReference type="GO" id="GO:0008270">
    <property type="term" value="F:zinc ion binding"/>
    <property type="evidence" value="ECO:0007669"/>
    <property type="project" value="UniProtKB-KW"/>
</dbReference>
<protein>
    <submittedName>
        <fullName evidence="12">Importin subunit alpha-1</fullName>
    </submittedName>
</protein>
<evidence type="ECO:0000256" key="5">
    <source>
        <dbReference type="ARBA" id="ARBA00022771"/>
    </source>
</evidence>
<keyword evidence="8" id="KW-0539">Nucleus</keyword>
<dbReference type="InterPro" id="IPR016024">
    <property type="entry name" value="ARM-type_fold"/>
</dbReference>
<evidence type="ECO:0000256" key="4">
    <source>
        <dbReference type="ARBA" id="ARBA00022723"/>
    </source>
</evidence>
<evidence type="ECO:0000256" key="6">
    <source>
        <dbReference type="ARBA" id="ARBA00022833"/>
    </source>
</evidence>
<evidence type="ECO:0000313" key="12">
    <source>
        <dbReference type="EMBL" id="EMP34287.1"/>
    </source>
</evidence>
<dbReference type="Pfam" id="PF16186">
    <property type="entry name" value="Arm_3"/>
    <property type="match status" value="1"/>
</dbReference>
<dbReference type="Pfam" id="PF00514">
    <property type="entry name" value="Arm"/>
    <property type="match status" value="7"/>
</dbReference>
<comment type="similarity">
    <text evidence="2">Belongs to the importin alpha family.</text>
</comment>
<evidence type="ECO:0000256" key="8">
    <source>
        <dbReference type="ARBA" id="ARBA00023242"/>
    </source>
</evidence>
<evidence type="ECO:0000256" key="1">
    <source>
        <dbReference type="ARBA" id="ARBA00004123"/>
    </source>
</evidence>
<evidence type="ECO:0000256" key="10">
    <source>
        <dbReference type="SAM" id="MobiDB-lite"/>
    </source>
</evidence>
<feature type="repeat" description="ARM" evidence="9">
    <location>
        <begin position="85"/>
        <end position="113"/>
    </location>
</feature>
<dbReference type="InterPro" id="IPR049554">
    <property type="entry name" value="DNMT3_ADD_PHD"/>
</dbReference>
<dbReference type="InterPro" id="IPR025766">
    <property type="entry name" value="ADD"/>
</dbReference>
<dbReference type="InterPro" id="IPR000225">
    <property type="entry name" value="Armadillo"/>
</dbReference>
<feature type="domain" description="PHD-type" evidence="11">
    <location>
        <begin position="528"/>
        <end position="664"/>
    </location>
</feature>
<dbReference type="InterPro" id="IPR011989">
    <property type="entry name" value="ARM-like"/>
</dbReference>
<dbReference type="eggNOG" id="KOG0166">
    <property type="taxonomic scope" value="Eukaryota"/>
</dbReference>
<dbReference type="GO" id="GO:0005634">
    <property type="term" value="C:nucleus"/>
    <property type="evidence" value="ECO:0007669"/>
    <property type="project" value="UniProtKB-SubCell"/>
</dbReference>
<dbReference type="AlphaFoldDB" id="M7C1L3"/>
<keyword evidence="13" id="KW-1185">Reference proteome</keyword>
<gene>
    <name evidence="12" type="ORF">UY3_08545</name>
</gene>
<evidence type="ECO:0000259" key="11">
    <source>
        <dbReference type="PROSITE" id="PS51533"/>
    </source>
</evidence>
<feature type="repeat" description="ARM" evidence="9">
    <location>
        <begin position="127"/>
        <end position="155"/>
    </location>
</feature>